<evidence type="ECO:0000256" key="1">
    <source>
        <dbReference type="SAM" id="MobiDB-lite"/>
    </source>
</evidence>
<evidence type="ECO:0008006" key="4">
    <source>
        <dbReference type="Google" id="ProtNLM"/>
    </source>
</evidence>
<name>A0A7W7DGW9_9ACTN</name>
<protein>
    <recommendedName>
        <fullName evidence="4">Chromosome segregation ATPase</fullName>
    </recommendedName>
</protein>
<feature type="compositionally biased region" description="Basic and acidic residues" evidence="1">
    <location>
        <begin position="400"/>
        <end position="428"/>
    </location>
</feature>
<accession>A0A7W7DGW9</accession>
<comment type="caution">
    <text evidence="2">The sequence shown here is derived from an EMBL/GenBank/DDBJ whole genome shotgun (WGS) entry which is preliminary data.</text>
</comment>
<dbReference type="RefSeq" id="WP_184887685.1">
    <property type="nucleotide sequence ID" value="NZ_BOOV01000003.1"/>
</dbReference>
<feature type="region of interest" description="Disordered" evidence="1">
    <location>
        <begin position="400"/>
        <end position="429"/>
    </location>
</feature>
<evidence type="ECO:0000313" key="3">
    <source>
        <dbReference type="Proteomes" id="UP000542210"/>
    </source>
</evidence>
<reference evidence="2 3" key="1">
    <citation type="submission" date="2020-08" db="EMBL/GenBank/DDBJ databases">
        <title>Sequencing the genomes of 1000 actinobacteria strains.</title>
        <authorList>
            <person name="Klenk H.-P."/>
        </authorList>
    </citation>
    <scope>NUCLEOTIDE SEQUENCE [LARGE SCALE GENOMIC DNA]</scope>
    <source>
        <strain evidence="2 3">DSM 45784</strain>
    </source>
</reference>
<dbReference type="EMBL" id="JACHND010000001">
    <property type="protein sequence ID" value="MBB4705755.1"/>
    <property type="molecule type" value="Genomic_DNA"/>
</dbReference>
<proteinExistence type="predicted"/>
<sequence length="1481" mass="159523">MTYHLAAFRLHSIGERSARFTDVTLDLTGPDGDSSHPADSVIWLRNGGGKSSLLSLFYALLLPRAVDFMGRTVKRSLTDYVDSGDTAHTVAAWHPSTSDTLDGSPDRVLITGVVYEWCDLRRPADADRARDRLDTTFYAFYAVPGVLDLHALPILDATNAPRRRAAYVAALKEYAATYPQAMDLVATEKQHEWTTALTSRGLDPALFRTQKQMNHVEGGVEDMFRFSSAREFIDLLIDLTVAPEDAISVAERLASIASLLATKPAKTAERDFCLDSATGLDRTHVCQQEVDASALAVQQAADEAARLSATFAAAVTQANNQIEVLAAQRDAIEKRRAAAVTEGGAAYELVYLYEERAAQIRLGTAQDELSKADTAVSDAAELIAAWEAAGHLAEKKELQDALERTRREAGEERERTAPMRHEHDEHTARLRTRLLTLVDAHETTVAMATKAATKARADVEAHRAAAKKAGQDAQAADKEAATATAHLGELDADLRTAVRDGVLPSEQTDPTEHDAVLAEQHATLAGILDEIQSRREQRPALRRALTDTLATLAGEHVRLDGERARLVEERTAFAERASTLVARGRVQDLTESTGEAPADLWAEADTLTRRLSDAIVGTDVALVRLEAERVDDQRILDVHARTGLLPTTLDAEQVQAILAEHSVMAETGWAHLRTLLPGTRLLETVTDPDLARLGVGLVIPTAQADAAASVLAGVDTATTALVGVYTAQAAAAIVGSPSTDPGIVAPVWTALHRGLVDPAWAEGAVRQVTTRAEAYEEQQGRLAEARETDRALLRELTDLLSDCPAGHLDSLSGRIDDLDNTLLKVAAALEQARTDLAELDEAEAKDASIAQQIQRQISDIEKFRSRLSSLIHKMEAAVSWRSELAEAESRAKDAHDLAVRHAENADRALDDATEQSRIADVEGRTANTYRSEAAGLAFLDSAPDVTDDPAVSLDVLRARRQEAERAWQVQASQSVLAERERTLAASLASHEQALTAVSAETCEHASALLSTAEGQTKPARAVALAAARGAEKEAVSREARAAGDIEQHSATLKRIRARRTDPPKRALPVEPTTAEQADNLAAEYDGIGQACVERRTIAEGEIRDLEGKQGEYRSRATAFELLADGLPDPADQVIAPFAGSEDEAKIHKQAVMAALRGAEKRASDAAVSRANAVGDLRTTGSRYPGVATPAKDRVLHDNEEVLAEHAGTLAKQLRLRADMINGELADIAEDQSIVTGSLARLVSNTLDTLRKAERYSRVATKTGGWAGKQMLRIAFEPPASDADLRTYVTRVVERRIADGVKPEGLPLLKDAVHEAAGIRGFTVKVLKPALDLVPTTEDITRLGKWSGGEKLTVCVALYCTIAALRAVNAGRRDRSGGVLLLDNPIGRASHGSLVGLQRAVAAAHKVQLVYTTGVKDPDAVSRFPNVIRLDNRPGRTRNRRYIVPDGTLADASDQRLITGVRVAHDESPSGAGNHAPTDALT</sequence>
<organism evidence="2 3">
    <name type="scientific">Sphaerisporangium siamense</name>
    <dbReference type="NCBI Taxonomy" id="795645"/>
    <lineage>
        <taxon>Bacteria</taxon>
        <taxon>Bacillati</taxon>
        <taxon>Actinomycetota</taxon>
        <taxon>Actinomycetes</taxon>
        <taxon>Streptosporangiales</taxon>
        <taxon>Streptosporangiaceae</taxon>
        <taxon>Sphaerisporangium</taxon>
    </lineage>
</organism>
<gene>
    <name evidence="2" type="ORF">BJ982_007299</name>
</gene>
<keyword evidence="3" id="KW-1185">Reference proteome</keyword>
<dbReference type="Proteomes" id="UP000542210">
    <property type="component" value="Unassembled WGS sequence"/>
</dbReference>
<evidence type="ECO:0000313" key="2">
    <source>
        <dbReference type="EMBL" id="MBB4705755.1"/>
    </source>
</evidence>